<gene>
    <name evidence="2" type="ORF">H9968_00840</name>
</gene>
<keyword evidence="2" id="KW-0808">Transferase</keyword>
<reference evidence="2" key="1">
    <citation type="journal article" date="2021" name="PeerJ">
        <title>Extensive microbial diversity within the chicken gut microbiome revealed by metagenomics and culture.</title>
        <authorList>
            <person name="Gilroy R."/>
            <person name="Ravi A."/>
            <person name="Getino M."/>
            <person name="Pursley I."/>
            <person name="Horton D.L."/>
            <person name="Alikhan N.F."/>
            <person name="Baker D."/>
            <person name="Gharbi K."/>
            <person name="Hall N."/>
            <person name="Watson M."/>
            <person name="Adriaenssens E.M."/>
            <person name="Foster-Nyarko E."/>
            <person name="Jarju S."/>
            <person name="Secka A."/>
            <person name="Antonio M."/>
            <person name="Oren A."/>
            <person name="Chaudhuri R.R."/>
            <person name="La Ragione R."/>
            <person name="Hildebrand F."/>
            <person name="Pallen M.J."/>
        </authorList>
    </citation>
    <scope>NUCLEOTIDE SEQUENCE</scope>
    <source>
        <strain evidence="2">CHK179-28034</strain>
    </source>
</reference>
<sequence>MSFFSYEETEGIVVLEALACEIPIVLRDIPVYENWLEDGVQVYKASDVKEFRQKLENIFTGEGARMAAPERQLAEKHSLIRTGKRIMDIYRKETSGEIY</sequence>
<dbReference type="GO" id="GO:0016757">
    <property type="term" value="F:glycosyltransferase activity"/>
    <property type="evidence" value="ECO:0007669"/>
    <property type="project" value="UniProtKB-KW"/>
</dbReference>
<dbReference type="SUPFAM" id="SSF53756">
    <property type="entry name" value="UDP-Glycosyltransferase/glycogen phosphorylase"/>
    <property type="match status" value="1"/>
</dbReference>
<dbReference type="EC" id="2.4.-.-" evidence="2"/>
<evidence type="ECO:0000313" key="2">
    <source>
        <dbReference type="EMBL" id="HIZ38461.1"/>
    </source>
</evidence>
<dbReference type="InterPro" id="IPR001296">
    <property type="entry name" value="Glyco_trans_1"/>
</dbReference>
<dbReference type="AlphaFoldDB" id="A0A9D2EJF7"/>
<name>A0A9D2EJF7_9FIRM</name>
<proteinExistence type="predicted"/>
<dbReference type="Gene3D" id="3.40.50.2000">
    <property type="entry name" value="Glycogen Phosphorylase B"/>
    <property type="match status" value="2"/>
</dbReference>
<comment type="caution">
    <text evidence="2">The sequence shown here is derived from an EMBL/GenBank/DDBJ whole genome shotgun (WGS) entry which is preliminary data.</text>
</comment>
<dbReference type="EMBL" id="DXBR01000010">
    <property type="protein sequence ID" value="HIZ38461.1"/>
    <property type="molecule type" value="Genomic_DNA"/>
</dbReference>
<feature type="domain" description="Glycosyl transferase family 1" evidence="1">
    <location>
        <begin position="5"/>
        <end position="66"/>
    </location>
</feature>
<protein>
    <submittedName>
        <fullName evidence="2">Glycosyltransferase</fullName>
        <ecNumber evidence="2">2.4.-.-</ecNumber>
    </submittedName>
</protein>
<keyword evidence="2" id="KW-0328">Glycosyltransferase</keyword>
<evidence type="ECO:0000313" key="3">
    <source>
        <dbReference type="Proteomes" id="UP000824049"/>
    </source>
</evidence>
<dbReference type="Proteomes" id="UP000824049">
    <property type="component" value="Unassembled WGS sequence"/>
</dbReference>
<dbReference type="Pfam" id="PF00534">
    <property type="entry name" value="Glycos_transf_1"/>
    <property type="match status" value="1"/>
</dbReference>
<evidence type="ECO:0000259" key="1">
    <source>
        <dbReference type="Pfam" id="PF00534"/>
    </source>
</evidence>
<accession>A0A9D2EJF7</accession>
<organism evidence="2 3">
    <name type="scientific">Candidatus Anaerobutyricum stercoris</name>
    <dbReference type="NCBI Taxonomy" id="2838457"/>
    <lineage>
        <taxon>Bacteria</taxon>
        <taxon>Bacillati</taxon>
        <taxon>Bacillota</taxon>
        <taxon>Clostridia</taxon>
        <taxon>Lachnospirales</taxon>
        <taxon>Lachnospiraceae</taxon>
        <taxon>Anaerobutyricum</taxon>
    </lineage>
</organism>
<reference evidence="2" key="2">
    <citation type="submission" date="2021-04" db="EMBL/GenBank/DDBJ databases">
        <authorList>
            <person name="Gilroy R."/>
        </authorList>
    </citation>
    <scope>NUCLEOTIDE SEQUENCE</scope>
    <source>
        <strain evidence="2">CHK179-28034</strain>
    </source>
</reference>